<protein>
    <submittedName>
        <fullName evidence="8">Major facilitator family transporter</fullName>
    </submittedName>
</protein>
<keyword evidence="5 6" id="KW-0472">Membrane</keyword>
<evidence type="ECO:0000256" key="5">
    <source>
        <dbReference type="ARBA" id="ARBA00023136"/>
    </source>
</evidence>
<keyword evidence="9" id="KW-1185">Reference proteome</keyword>
<comment type="caution">
    <text evidence="8">The sequence shown here is derived from an EMBL/GenBank/DDBJ whole genome shotgun (WGS) entry which is preliminary data.</text>
</comment>
<feature type="transmembrane region" description="Helical" evidence="6">
    <location>
        <begin position="137"/>
        <end position="154"/>
    </location>
</feature>
<dbReference type="Pfam" id="PF07690">
    <property type="entry name" value="MFS_1"/>
    <property type="match status" value="1"/>
</dbReference>
<comment type="subcellular location">
    <subcellularLocation>
        <location evidence="1">Cell membrane</location>
        <topology evidence="1">Multi-pass membrane protein</topology>
    </subcellularLocation>
</comment>
<dbReference type="PANTHER" id="PTHR42718">
    <property type="entry name" value="MAJOR FACILITATOR SUPERFAMILY MULTIDRUG TRANSPORTER MFSC"/>
    <property type="match status" value="1"/>
</dbReference>
<feature type="transmembrane region" description="Helical" evidence="6">
    <location>
        <begin position="5"/>
        <end position="24"/>
    </location>
</feature>
<dbReference type="Gene3D" id="1.20.1250.20">
    <property type="entry name" value="MFS general substrate transporter like domains"/>
    <property type="match status" value="1"/>
</dbReference>
<dbReference type="InterPro" id="IPR011701">
    <property type="entry name" value="MFS"/>
</dbReference>
<evidence type="ECO:0000313" key="8">
    <source>
        <dbReference type="EMBL" id="EUJ33694.1"/>
    </source>
</evidence>
<name>A0ABP3B1D7_9LIST</name>
<gene>
    <name evidence="8" type="ORF">MFLO_00560</name>
</gene>
<proteinExistence type="predicted"/>
<evidence type="ECO:0000256" key="6">
    <source>
        <dbReference type="SAM" id="Phobius"/>
    </source>
</evidence>
<keyword evidence="2" id="KW-0813">Transport</keyword>
<dbReference type="InterPro" id="IPR020846">
    <property type="entry name" value="MFS_dom"/>
</dbReference>
<dbReference type="Proteomes" id="UP000019249">
    <property type="component" value="Unassembled WGS sequence"/>
</dbReference>
<dbReference type="SUPFAM" id="SSF103473">
    <property type="entry name" value="MFS general substrate transporter"/>
    <property type="match status" value="1"/>
</dbReference>
<organism evidence="8 9">
    <name type="scientific">Listeria floridensis FSL S10-1187</name>
    <dbReference type="NCBI Taxonomy" id="1265817"/>
    <lineage>
        <taxon>Bacteria</taxon>
        <taxon>Bacillati</taxon>
        <taxon>Bacillota</taxon>
        <taxon>Bacilli</taxon>
        <taxon>Bacillales</taxon>
        <taxon>Listeriaceae</taxon>
        <taxon>Listeria</taxon>
    </lineage>
</organism>
<accession>A0ABP3B1D7</accession>
<feature type="transmembrane region" description="Helical" evidence="6">
    <location>
        <begin position="95"/>
        <end position="116"/>
    </location>
</feature>
<feature type="transmembrane region" description="Helical" evidence="6">
    <location>
        <begin position="30"/>
        <end position="50"/>
    </location>
</feature>
<evidence type="ECO:0000256" key="2">
    <source>
        <dbReference type="ARBA" id="ARBA00022448"/>
    </source>
</evidence>
<evidence type="ECO:0000259" key="7">
    <source>
        <dbReference type="PROSITE" id="PS50850"/>
    </source>
</evidence>
<evidence type="ECO:0000313" key="9">
    <source>
        <dbReference type="Proteomes" id="UP000019249"/>
    </source>
</evidence>
<dbReference type="PANTHER" id="PTHR42718:SF39">
    <property type="entry name" value="ACTINORHODIN TRANSPORTER-RELATED"/>
    <property type="match status" value="1"/>
</dbReference>
<evidence type="ECO:0000256" key="1">
    <source>
        <dbReference type="ARBA" id="ARBA00004651"/>
    </source>
</evidence>
<dbReference type="EMBL" id="AODF01000001">
    <property type="protein sequence ID" value="EUJ33694.1"/>
    <property type="molecule type" value="Genomic_DNA"/>
</dbReference>
<dbReference type="InterPro" id="IPR036259">
    <property type="entry name" value="MFS_trans_sf"/>
</dbReference>
<feature type="transmembrane region" description="Helical" evidence="6">
    <location>
        <begin position="62"/>
        <end position="83"/>
    </location>
</feature>
<feature type="domain" description="Major facilitator superfamily (MFS) profile" evidence="7">
    <location>
        <begin position="1"/>
        <end position="197"/>
    </location>
</feature>
<reference evidence="8 9" key="1">
    <citation type="journal article" date="2014" name="Int. J. Syst. Evol. Microbiol.">
        <title>Listeria floridensis sp. nov., Listeria aquatica sp. nov., Listeria cornellensis sp. nov., Listeria riparia sp. nov. and Listeria grandensis sp. nov., from agricultural and natural environments.</title>
        <authorList>
            <person name="den Bakker H.C."/>
            <person name="Warchocki S."/>
            <person name="Wright E.M."/>
            <person name="Allred A.F."/>
            <person name="Ahlstrom C."/>
            <person name="Manuel C.S."/>
            <person name="Stasiewicz M.J."/>
            <person name="Burrell A."/>
            <person name="Roof S."/>
            <person name="Strawn L."/>
            <person name="Fortes E.D."/>
            <person name="Nightingale K.K."/>
            <person name="Kephart D."/>
            <person name="Wiedmann M."/>
        </authorList>
    </citation>
    <scope>NUCLEOTIDE SEQUENCE [LARGE SCALE GENOMIC DNA]</scope>
    <source>
        <strain evidence="8 9">FSL S10-1187</strain>
    </source>
</reference>
<sequence length="197" mass="20703">MVLSLVYFAAFTSIFFVFSLTWQSGFGRSAIVSGLAISPFALGSMLAASNSNRLMQRLGRKLLIIGILLVIGGLTAVSMIFHWNSGAFSPWLTALPLFISGLGSGLIISPLNSFTLATVPGADRGGASGIFNTAQRIGSSFGIAFVGSVYFHTLHKSTAGGGAAAFSSSLQMSIYVNLVLLLLCLGLVFRLPKETRS</sequence>
<evidence type="ECO:0000256" key="4">
    <source>
        <dbReference type="ARBA" id="ARBA00022989"/>
    </source>
</evidence>
<keyword evidence="3 6" id="KW-0812">Transmembrane</keyword>
<dbReference type="PROSITE" id="PS50850">
    <property type="entry name" value="MFS"/>
    <property type="match status" value="1"/>
</dbReference>
<evidence type="ECO:0000256" key="3">
    <source>
        <dbReference type="ARBA" id="ARBA00022692"/>
    </source>
</evidence>
<keyword evidence="4 6" id="KW-1133">Transmembrane helix</keyword>
<feature type="transmembrane region" description="Helical" evidence="6">
    <location>
        <begin position="174"/>
        <end position="191"/>
    </location>
</feature>